<gene>
    <name evidence="1" type="ORF">LCGC14_0373160</name>
</gene>
<evidence type="ECO:0000313" key="1">
    <source>
        <dbReference type="EMBL" id="KKN76121.1"/>
    </source>
</evidence>
<dbReference type="AlphaFoldDB" id="A0A0F9VRL7"/>
<sequence>MITIKNTSTEDFEIITHVDASVPGCRVLEPQGGVELLAAGDEICQLGYEPGVSFVIRPVREPEVPRPIRPVSHYAEYTGGRTPHLVSYDGYHAIEWITQELWEDWDLKSGEILVRDHPKYNVMLVRYPSDQPDVGK</sequence>
<protein>
    <submittedName>
        <fullName evidence="1">Uncharacterized protein</fullName>
    </submittedName>
</protein>
<reference evidence="1" key="1">
    <citation type="journal article" date="2015" name="Nature">
        <title>Complex archaea that bridge the gap between prokaryotes and eukaryotes.</title>
        <authorList>
            <person name="Spang A."/>
            <person name="Saw J.H."/>
            <person name="Jorgensen S.L."/>
            <person name="Zaremba-Niedzwiedzka K."/>
            <person name="Martijn J."/>
            <person name="Lind A.E."/>
            <person name="van Eijk R."/>
            <person name="Schleper C."/>
            <person name="Guy L."/>
            <person name="Ettema T.J."/>
        </authorList>
    </citation>
    <scope>NUCLEOTIDE SEQUENCE</scope>
</reference>
<proteinExistence type="predicted"/>
<comment type="caution">
    <text evidence="1">The sequence shown here is derived from an EMBL/GenBank/DDBJ whole genome shotgun (WGS) entry which is preliminary data.</text>
</comment>
<accession>A0A0F9VRL7</accession>
<dbReference type="EMBL" id="LAZR01000299">
    <property type="protein sequence ID" value="KKN76121.1"/>
    <property type="molecule type" value="Genomic_DNA"/>
</dbReference>
<name>A0A0F9VRL7_9ZZZZ</name>
<organism evidence="1">
    <name type="scientific">marine sediment metagenome</name>
    <dbReference type="NCBI Taxonomy" id="412755"/>
    <lineage>
        <taxon>unclassified sequences</taxon>
        <taxon>metagenomes</taxon>
        <taxon>ecological metagenomes</taxon>
    </lineage>
</organism>